<dbReference type="PROSITE" id="PS51379">
    <property type="entry name" value="4FE4S_FER_2"/>
    <property type="match status" value="2"/>
</dbReference>
<evidence type="ECO:0000259" key="4">
    <source>
        <dbReference type="PROSITE" id="PS51379"/>
    </source>
</evidence>
<dbReference type="InterPro" id="IPR017900">
    <property type="entry name" value="4Fe4S_Fe_S_CS"/>
</dbReference>
<gene>
    <name evidence="5" type="ORF">SAMN02745226_01143</name>
</gene>
<dbReference type="InterPro" id="IPR017896">
    <property type="entry name" value="4Fe4S_Fe-S-bd"/>
</dbReference>
<dbReference type="PANTHER" id="PTHR43122:SF1">
    <property type="entry name" value="IRON-SULFUR-BINDING PROTEIN"/>
    <property type="match status" value="1"/>
</dbReference>
<evidence type="ECO:0000313" key="5">
    <source>
        <dbReference type="EMBL" id="SHN60767.1"/>
    </source>
</evidence>
<evidence type="ECO:0000313" key="6">
    <source>
        <dbReference type="Proteomes" id="UP000184207"/>
    </source>
</evidence>
<evidence type="ECO:0000256" key="1">
    <source>
        <dbReference type="ARBA" id="ARBA00022723"/>
    </source>
</evidence>
<dbReference type="GO" id="GO:0051536">
    <property type="term" value="F:iron-sulfur cluster binding"/>
    <property type="evidence" value="ECO:0007669"/>
    <property type="project" value="UniProtKB-KW"/>
</dbReference>
<dbReference type="Gene3D" id="3.30.70.20">
    <property type="match status" value="1"/>
</dbReference>
<dbReference type="Pfam" id="PF13187">
    <property type="entry name" value="Fer4_9"/>
    <property type="match status" value="1"/>
</dbReference>
<sequence length="86" mass="9705">MAKKQYRVEIKYQWCKACGICYHICPTKTIIKGELNKPAVPDHSTCIGCMMCENLCPDFVINIVEIQPENSSIEKEAEQKVGVENA</sequence>
<accession>A0A1M7SQD1</accession>
<keyword evidence="3" id="KW-0411">Iron-sulfur</keyword>
<dbReference type="GO" id="GO:0046872">
    <property type="term" value="F:metal ion binding"/>
    <property type="evidence" value="ECO:0007669"/>
    <property type="project" value="UniProtKB-KW"/>
</dbReference>
<evidence type="ECO:0000256" key="3">
    <source>
        <dbReference type="ARBA" id="ARBA00023014"/>
    </source>
</evidence>
<proteinExistence type="predicted"/>
<dbReference type="PANTHER" id="PTHR43122">
    <property type="entry name" value="FERREDOXIN SUBUNIT OF PYRUVATE:FLAVODOXIN OXIDOREDUCTASE-RELATED"/>
    <property type="match status" value="1"/>
</dbReference>
<feature type="domain" description="4Fe-4S ferredoxin-type" evidence="4">
    <location>
        <begin position="36"/>
        <end position="66"/>
    </location>
</feature>
<dbReference type="EMBL" id="FRDJ01000005">
    <property type="protein sequence ID" value="SHN60767.1"/>
    <property type="molecule type" value="Genomic_DNA"/>
</dbReference>
<feature type="domain" description="4Fe-4S ferredoxin-type" evidence="4">
    <location>
        <begin position="6"/>
        <end position="35"/>
    </location>
</feature>
<dbReference type="AlphaFoldDB" id="A0A1M7SQD1"/>
<dbReference type="Gene3D" id="3.30.70.3270">
    <property type="match status" value="1"/>
</dbReference>
<reference evidence="6" key="1">
    <citation type="submission" date="2016-12" db="EMBL/GenBank/DDBJ databases">
        <authorList>
            <person name="Varghese N."/>
            <person name="Submissions S."/>
        </authorList>
    </citation>
    <scope>NUCLEOTIDE SEQUENCE [LARGE SCALE GENOMIC DNA]</scope>
    <source>
        <strain evidence="6">DSM 13020</strain>
    </source>
</reference>
<dbReference type="Proteomes" id="UP000184207">
    <property type="component" value="Unassembled WGS sequence"/>
</dbReference>
<name>A0A1M7SQD1_FERGO</name>
<dbReference type="STRING" id="1121883.SAMN02745226_01143"/>
<keyword evidence="2" id="KW-0408">Iron</keyword>
<dbReference type="PROSITE" id="PS00198">
    <property type="entry name" value="4FE4S_FER_1"/>
    <property type="match status" value="1"/>
</dbReference>
<dbReference type="OrthoDB" id="9804603at2"/>
<organism evidence="5 6">
    <name type="scientific">Fervidobacterium gondwanense DSM 13020</name>
    <dbReference type="NCBI Taxonomy" id="1121883"/>
    <lineage>
        <taxon>Bacteria</taxon>
        <taxon>Thermotogati</taxon>
        <taxon>Thermotogota</taxon>
        <taxon>Thermotogae</taxon>
        <taxon>Thermotogales</taxon>
        <taxon>Fervidobacteriaceae</taxon>
        <taxon>Fervidobacterium</taxon>
    </lineage>
</organism>
<dbReference type="RefSeq" id="WP_072759305.1">
    <property type="nucleotide sequence ID" value="NZ_FRDJ01000005.1"/>
</dbReference>
<dbReference type="SUPFAM" id="SSF54862">
    <property type="entry name" value="4Fe-4S ferredoxins"/>
    <property type="match status" value="1"/>
</dbReference>
<keyword evidence="1" id="KW-0479">Metal-binding</keyword>
<keyword evidence="6" id="KW-1185">Reference proteome</keyword>
<evidence type="ECO:0000256" key="2">
    <source>
        <dbReference type="ARBA" id="ARBA00023004"/>
    </source>
</evidence>
<protein>
    <submittedName>
        <fullName evidence="5">2-oxoglutarate ferredoxin oxidoreductase subunit delta</fullName>
    </submittedName>
</protein>